<reference evidence="10 11" key="1">
    <citation type="submission" date="2014-11" db="EMBL/GenBank/DDBJ databases">
        <title>Genetic blueprint of the zoonotic pathogen Toxocara canis.</title>
        <authorList>
            <person name="Zhu X.-Q."/>
            <person name="Korhonen P.K."/>
            <person name="Cai H."/>
            <person name="Young N.D."/>
            <person name="Nejsum P."/>
            <person name="von Samson-Himmelstjerna G."/>
            <person name="Boag P.R."/>
            <person name="Tan P."/>
            <person name="Li Q."/>
            <person name="Min J."/>
            <person name="Yang Y."/>
            <person name="Wang X."/>
            <person name="Fang X."/>
            <person name="Hall R.S."/>
            <person name="Hofmann A."/>
            <person name="Sternberg P.W."/>
            <person name="Jex A.R."/>
            <person name="Gasser R.B."/>
        </authorList>
    </citation>
    <scope>NUCLEOTIDE SEQUENCE [LARGE SCALE GENOMIC DNA]</scope>
    <source>
        <strain evidence="10">PN_DK_2014</strain>
    </source>
</reference>
<feature type="domain" description="Protein kinase" evidence="9">
    <location>
        <begin position="61"/>
        <end position="314"/>
    </location>
</feature>
<dbReference type="GO" id="GO:0035556">
    <property type="term" value="P:intracellular signal transduction"/>
    <property type="evidence" value="ECO:0007669"/>
    <property type="project" value="TreeGrafter"/>
</dbReference>
<comment type="similarity">
    <text evidence="7">Belongs to the protein kinase superfamily.</text>
</comment>
<dbReference type="InterPro" id="IPR000719">
    <property type="entry name" value="Prot_kinase_dom"/>
</dbReference>
<dbReference type="PROSITE" id="PS00107">
    <property type="entry name" value="PROTEIN_KINASE_ATP"/>
    <property type="match status" value="1"/>
</dbReference>
<proteinExistence type="inferred from homology"/>
<dbReference type="Gene3D" id="1.10.510.10">
    <property type="entry name" value="Transferase(Phosphotransferase) domain 1"/>
    <property type="match status" value="1"/>
</dbReference>
<name>A0A0B2VA36_TOXCA</name>
<dbReference type="OMA" id="HVMLCAS"/>
<dbReference type="Proteomes" id="UP000031036">
    <property type="component" value="Unassembled WGS sequence"/>
</dbReference>
<dbReference type="AlphaFoldDB" id="A0A0B2VA36"/>
<keyword evidence="11" id="KW-1185">Reference proteome</keyword>
<dbReference type="InterPro" id="IPR017441">
    <property type="entry name" value="Protein_kinase_ATP_BS"/>
</dbReference>
<evidence type="ECO:0000256" key="7">
    <source>
        <dbReference type="RuleBase" id="RU000304"/>
    </source>
</evidence>
<dbReference type="Pfam" id="PF00069">
    <property type="entry name" value="Pkinase"/>
    <property type="match status" value="1"/>
</dbReference>
<keyword evidence="2" id="KW-0808">Transferase</keyword>
<sequence>MRKWKGYFLFTRRAGQSILSITRAVGAFLCVHFTRCRMSEATPDESLTSIRIAVHLKNNGVTCEQLIGKGTYSTVKKAWSSKYGKVVAIKIIDKRSESRYIRDFLPRELQIVPKLNHDNIIKVYDVIQSGPIVCLVEEYALNGDLLRRIQVNTRLNEDESRFYFRQLVEALMYLKSIKVAHRDLKCENILLDSCDNVKLCDFGFARTINNGELSSTFCGSRAYAAPEILRQIPYDGFMVDVWSAAIVLYIMVTGVMPYNYDKPRKMLNQQLKHKISFPKLIFLSNDVKGLIFHMLHPCPAERLTYQEIVQSKWLVNTPFYIRTESMAFTRRKLMSAEVFVEKMNGSRD</sequence>
<dbReference type="GO" id="GO:0000226">
    <property type="term" value="P:microtubule cytoskeleton organization"/>
    <property type="evidence" value="ECO:0007669"/>
    <property type="project" value="TreeGrafter"/>
</dbReference>
<dbReference type="PROSITE" id="PS00108">
    <property type="entry name" value="PROTEIN_KINASE_ST"/>
    <property type="match status" value="1"/>
</dbReference>
<gene>
    <name evidence="10" type="primary">TSSK2</name>
    <name evidence="10" type="ORF">Tcan_07166</name>
</gene>
<keyword evidence="5 6" id="KW-0067">ATP-binding</keyword>
<evidence type="ECO:0000259" key="9">
    <source>
        <dbReference type="PROSITE" id="PS50011"/>
    </source>
</evidence>
<feature type="binding site" evidence="6">
    <location>
        <position position="90"/>
    </location>
    <ligand>
        <name>ATP</name>
        <dbReference type="ChEBI" id="CHEBI:30616"/>
    </ligand>
</feature>
<comment type="caution">
    <text evidence="10">The sequence shown here is derived from an EMBL/GenBank/DDBJ whole genome shotgun (WGS) entry which is preliminary data.</text>
</comment>
<evidence type="ECO:0000256" key="3">
    <source>
        <dbReference type="ARBA" id="ARBA00022741"/>
    </source>
</evidence>
<dbReference type="PANTHER" id="PTHR24346:SF82">
    <property type="entry name" value="KP78A-RELATED"/>
    <property type="match status" value="1"/>
</dbReference>
<keyword evidence="4 10" id="KW-0418">Kinase</keyword>
<accession>A0A0B2VA36</accession>
<organism evidence="10 11">
    <name type="scientific">Toxocara canis</name>
    <name type="common">Canine roundworm</name>
    <dbReference type="NCBI Taxonomy" id="6265"/>
    <lineage>
        <taxon>Eukaryota</taxon>
        <taxon>Metazoa</taxon>
        <taxon>Ecdysozoa</taxon>
        <taxon>Nematoda</taxon>
        <taxon>Chromadorea</taxon>
        <taxon>Rhabditida</taxon>
        <taxon>Spirurina</taxon>
        <taxon>Ascaridomorpha</taxon>
        <taxon>Ascaridoidea</taxon>
        <taxon>Toxocaridae</taxon>
        <taxon>Toxocara</taxon>
    </lineage>
</organism>
<feature type="transmembrane region" description="Helical" evidence="8">
    <location>
        <begin position="241"/>
        <end position="260"/>
    </location>
</feature>
<evidence type="ECO:0000313" key="10">
    <source>
        <dbReference type="EMBL" id="KHN78327.1"/>
    </source>
</evidence>
<dbReference type="InterPro" id="IPR008271">
    <property type="entry name" value="Ser/Thr_kinase_AS"/>
</dbReference>
<protein>
    <submittedName>
        <fullName evidence="10">Testis-specific serine/threonine-protein kinase 2</fullName>
    </submittedName>
</protein>
<evidence type="ECO:0000256" key="8">
    <source>
        <dbReference type="SAM" id="Phobius"/>
    </source>
</evidence>
<keyword evidence="1 7" id="KW-0723">Serine/threonine-protein kinase</keyword>
<keyword evidence="8" id="KW-0472">Membrane</keyword>
<dbReference type="FunFam" id="1.10.510.10:FF:000658">
    <property type="entry name" value="Protein CBG12184"/>
    <property type="match status" value="1"/>
</dbReference>
<dbReference type="STRING" id="6265.A0A0B2VA36"/>
<keyword evidence="8" id="KW-0812">Transmembrane</keyword>
<dbReference type="SUPFAM" id="SSF56112">
    <property type="entry name" value="Protein kinase-like (PK-like)"/>
    <property type="match status" value="1"/>
</dbReference>
<evidence type="ECO:0000313" key="11">
    <source>
        <dbReference type="Proteomes" id="UP000031036"/>
    </source>
</evidence>
<evidence type="ECO:0000256" key="2">
    <source>
        <dbReference type="ARBA" id="ARBA00022679"/>
    </source>
</evidence>
<keyword evidence="3 6" id="KW-0547">Nucleotide-binding</keyword>
<dbReference type="InterPro" id="IPR011009">
    <property type="entry name" value="Kinase-like_dom_sf"/>
</dbReference>
<dbReference type="SMART" id="SM00220">
    <property type="entry name" value="S_TKc"/>
    <property type="match status" value="1"/>
</dbReference>
<dbReference type="GO" id="GO:0050321">
    <property type="term" value="F:tau-protein kinase activity"/>
    <property type="evidence" value="ECO:0007669"/>
    <property type="project" value="TreeGrafter"/>
</dbReference>
<evidence type="ECO:0000256" key="5">
    <source>
        <dbReference type="ARBA" id="ARBA00022840"/>
    </source>
</evidence>
<evidence type="ECO:0000256" key="1">
    <source>
        <dbReference type="ARBA" id="ARBA00022527"/>
    </source>
</evidence>
<evidence type="ECO:0000256" key="4">
    <source>
        <dbReference type="ARBA" id="ARBA00022777"/>
    </source>
</evidence>
<dbReference type="GO" id="GO:0005524">
    <property type="term" value="F:ATP binding"/>
    <property type="evidence" value="ECO:0007669"/>
    <property type="project" value="UniProtKB-UniRule"/>
</dbReference>
<dbReference type="PROSITE" id="PS50011">
    <property type="entry name" value="PROTEIN_KINASE_DOM"/>
    <property type="match status" value="1"/>
</dbReference>
<dbReference type="GO" id="GO:0005737">
    <property type="term" value="C:cytoplasm"/>
    <property type="evidence" value="ECO:0007669"/>
    <property type="project" value="TreeGrafter"/>
</dbReference>
<dbReference type="PANTHER" id="PTHR24346">
    <property type="entry name" value="MAP/MICROTUBULE AFFINITY-REGULATING KINASE"/>
    <property type="match status" value="1"/>
</dbReference>
<dbReference type="OrthoDB" id="193931at2759"/>
<evidence type="ECO:0000256" key="6">
    <source>
        <dbReference type="PROSITE-ProRule" id="PRU10141"/>
    </source>
</evidence>
<keyword evidence="8" id="KW-1133">Transmembrane helix</keyword>
<dbReference type="EMBL" id="JPKZ01002134">
    <property type="protein sequence ID" value="KHN78327.1"/>
    <property type="molecule type" value="Genomic_DNA"/>
</dbReference>